<sequence length="734" mass="80575">MVFMITIATFLLASAAALAPRTPQAPSILKDPPPYTNPPTSCPEAASRLSVPDGPHANYFYSDCHQSVHVIVTSPRSGDKLSVVKPRLLVAWPAGNSGAFAQFESGSGQAGSLSVTAKSDGSKSGEAFDPIYEAGSGGNPRVGVTSVLHFNDSAILAVPILGSIRSLREFAEGGKIDQAFQDSFGFLQYTDGSASIDRLWFDGVTKSTMHFTPLNGAQTITINRGEKWTLGFGQGDYKVEVSYNYPQLDQLSPQEVLADAAKPLLSQNPDLTTSLAFLSYKNKLLAGTWRFLTYFGRDSMISMLLMQDILSHDAIEAVIAAVVERINHNDGTVCHEEVLGDYASYLNKKEGIISAEPRCDYKMVDTDFLLPIAMQRYFLDTKPGQQNAKAFFEKVATFLPENKGWTYTRLAQVTAEKIMRIAAPFANSQTKENLISLRNGEMVGQWRDSNYGLGGGRTPYDVNTALVPAGLRAIAALSRAGFFPDHPDWKDLADKQANIWEDETLRFFEINVSESDAKARVREYVLTSRLGIDTNADTITGDVKYYGLALGGSINSGGPVPVMNTDDCFRHFFLNTTHQEQLSSFLSQTADHILQPFPAGLSTDVGLVVANPAYATDADFRNMFAQGEYHGTVVWSWQLAMMGAGLGRQLGRCTGDNHPEFCTNKDLHSKVLSAYNRLWDTIDANRAQLSHEVWSWSYDGSKFKAVPLGAITSTESNVRQLWSLTFLAVHREKF</sequence>
<keyword evidence="2" id="KW-0732">Signal</keyword>
<dbReference type="Proteomes" id="UP000799424">
    <property type="component" value="Unassembled WGS sequence"/>
</dbReference>
<name>A0A6A6ZVB5_9PLEO</name>
<evidence type="ECO:0000256" key="2">
    <source>
        <dbReference type="SAM" id="SignalP"/>
    </source>
</evidence>
<dbReference type="OrthoDB" id="2591256at2759"/>
<dbReference type="AlphaFoldDB" id="A0A6A6ZVB5"/>
<feature type="chain" id="PRO_5025417393" description="Glycogen debranching enzyme" evidence="2">
    <location>
        <begin position="20"/>
        <end position="734"/>
    </location>
</feature>
<protein>
    <recommendedName>
        <fullName evidence="5">Glycogen debranching enzyme</fullName>
    </recommendedName>
</protein>
<reference evidence="3" key="1">
    <citation type="journal article" date="2020" name="Stud. Mycol.">
        <title>101 Dothideomycetes genomes: a test case for predicting lifestyles and emergence of pathogens.</title>
        <authorList>
            <person name="Haridas S."/>
            <person name="Albert R."/>
            <person name="Binder M."/>
            <person name="Bloem J."/>
            <person name="Labutti K."/>
            <person name="Salamov A."/>
            <person name="Andreopoulos B."/>
            <person name="Baker S."/>
            <person name="Barry K."/>
            <person name="Bills G."/>
            <person name="Bluhm B."/>
            <person name="Cannon C."/>
            <person name="Castanera R."/>
            <person name="Culley D."/>
            <person name="Daum C."/>
            <person name="Ezra D."/>
            <person name="Gonzalez J."/>
            <person name="Henrissat B."/>
            <person name="Kuo A."/>
            <person name="Liang C."/>
            <person name="Lipzen A."/>
            <person name="Lutzoni F."/>
            <person name="Magnuson J."/>
            <person name="Mondo S."/>
            <person name="Nolan M."/>
            <person name="Ohm R."/>
            <person name="Pangilinan J."/>
            <person name="Park H.-J."/>
            <person name="Ramirez L."/>
            <person name="Alfaro M."/>
            <person name="Sun H."/>
            <person name="Tritt A."/>
            <person name="Yoshinaga Y."/>
            <person name="Zwiers L.-H."/>
            <person name="Turgeon B."/>
            <person name="Goodwin S."/>
            <person name="Spatafora J."/>
            <person name="Crous P."/>
            <person name="Grigoriev I."/>
        </authorList>
    </citation>
    <scope>NUCLEOTIDE SEQUENCE</scope>
    <source>
        <strain evidence="3">CBS 113818</strain>
    </source>
</reference>
<evidence type="ECO:0000256" key="1">
    <source>
        <dbReference type="SAM" id="MobiDB-lite"/>
    </source>
</evidence>
<feature type="signal peptide" evidence="2">
    <location>
        <begin position="1"/>
        <end position="19"/>
    </location>
</feature>
<dbReference type="SUPFAM" id="SSF48208">
    <property type="entry name" value="Six-hairpin glycosidases"/>
    <property type="match status" value="1"/>
</dbReference>
<evidence type="ECO:0008006" key="5">
    <source>
        <dbReference type="Google" id="ProtNLM"/>
    </source>
</evidence>
<evidence type="ECO:0000313" key="4">
    <source>
        <dbReference type="Proteomes" id="UP000799424"/>
    </source>
</evidence>
<proteinExistence type="predicted"/>
<keyword evidence="4" id="KW-1185">Reference proteome</keyword>
<organism evidence="3 4">
    <name type="scientific">Ophiobolus disseminans</name>
    <dbReference type="NCBI Taxonomy" id="1469910"/>
    <lineage>
        <taxon>Eukaryota</taxon>
        <taxon>Fungi</taxon>
        <taxon>Dikarya</taxon>
        <taxon>Ascomycota</taxon>
        <taxon>Pezizomycotina</taxon>
        <taxon>Dothideomycetes</taxon>
        <taxon>Pleosporomycetidae</taxon>
        <taxon>Pleosporales</taxon>
        <taxon>Pleosporineae</taxon>
        <taxon>Phaeosphaeriaceae</taxon>
        <taxon>Ophiobolus</taxon>
    </lineage>
</organism>
<accession>A0A6A6ZVB5</accession>
<evidence type="ECO:0000313" key="3">
    <source>
        <dbReference type="EMBL" id="KAF2824678.1"/>
    </source>
</evidence>
<dbReference type="EMBL" id="MU006229">
    <property type="protein sequence ID" value="KAF2824678.1"/>
    <property type="molecule type" value="Genomic_DNA"/>
</dbReference>
<feature type="region of interest" description="Disordered" evidence="1">
    <location>
        <begin position="25"/>
        <end position="47"/>
    </location>
</feature>
<dbReference type="InterPro" id="IPR008928">
    <property type="entry name" value="6-hairpin_glycosidase_sf"/>
</dbReference>
<feature type="compositionally biased region" description="Pro residues" evidence="1">
    <location>
        <begin position="31"/>
        <end position="41"/>
    </location>
</feature>
<dbReference type="GO" id="GO:0005975">
    <property type="term" value="P:carbohydrate metabolic process"/>
    <property type="evidence" value="ECO:0007669"/>
    <property type="project" value="InterPro"/>
</dbReference>
<gene>
    <name evidence="3" type="ORF">CC86DRAFT_407839</name>
</gene>